<dbReference type="PANTHER" id="PTHR43233">
    <property type="entry name" value="FAMILY N-ACETYLTRANSFERASE, PUTATIVE (AFU_ORTHOLOGUE AFUA_6G03350)-RELATED"/>
    <property type="match status" value="1"/>
</dbReference>
<protein>
    <submittedName>
        <fullName evidence="2">GNAT family N-acetyltransferase</fullName>
    </submittedName>
</protein>
<dbReference type="RefSeq" id="WP_150865542.1">
    <property type="nucleotide sequence ID" value="NZ_VYXP01000013.1"/>
</dbReference>
<feature type="domain" description="N-acetyltransferase" evidence="1">
    <location>
        <begin position="6"/>
        <end position="140"/>
    </location>
</feature>
<keyword evidence="2" id="KW-0808">Transferase</keyword>
<dbReference type="PROSITE" id="PS51186">
    <property type="entry name" value="GNAT"/>
    <property type="match status" value="1"/>
</dbReference>
<evidence type="ECO:0000313" key="2">
    <source>
        <dbReference type="EMBL" id="KAA9129659.1"/>
    </source>
</evidence>
<organism evidence="2 3">
    <name type="scientific">Marinihelvus fidelis</name>
    <dbReference type="NCBI Taxonomy" id="2613842"/>
    <lineage>
        <taxon>Bacteria</taxon>
        <taxon>Pseudomonadati</taxon>
        <taxon>Pseudomonadota</taxon>
        <taxon>Gammaproteobacteria</taxon>
        <taxon>Chromatiales</taxon>
        <taxon>Wenzhouxiangellaceae</taxon>
        <taxon>Marinihelvus</taxon>
    </lineage>
</organism>
<dbReference type="AlphaFoldDB" id="A0A5N0T8N0"/>
<dbReference type="InterPro" id="IPR000182">
    <property type="entry name" value="GNAT_dom"/>
</dbReference>
<dbReference type="GO" id="GO:0016747">
    <property type="term" value="F:acyltransferase activity, transferring groups other than amino-acyl groups"/>
    <property type="evidence" value="ECO:0007669"/>
    <property type="project" value="InterPro"/>
</dbReference>
<reference evidence="2 3" key="1">
    <citation type="submission" date="2019-09" db="EMBL/GenBank/DDBJ databases">
        <title>Wenzhouxiangella sp. Genome sequencing and assembly.</title>
        <authorList>
            <person name="Zhang R."/>
        </authorList>
    </citation>
    <scope>NUCLEOTIDE SEQUENCE [LARGE SCALE GENOMIC DNA]</scope>
    <source>
        <strain evidence="2 3">W260</strain>
    </source>
</reference>
<name>A0A5N0T8N0_9GAMM</name>
<proteinExistence type="predicted"/>
<accession>A0A5N0T8N0</accession>
<dbReference type="InterPro" id="IPR053144">
    <property type="entry name" value="Acetyltransferase_Butenolide"/>
</dbReference>
<comment type="caution">
    <text evidence="2">The sequence shown here is derived from an EMBL/GenBank/DDBJ whole genome shotgun (WGS) entry which is preliminary data.</text>
</comment>
<evidence type="ECO:0000259" key="1">
    <source>
        <dbReference type="PROSITE" id="PS51186"/>
    </source>
</evidence>
<dbReference type="CDD" id="cd04301">
    <property type="entry name" value="NAT_SF"/>
    <property type="match status" value="1"/>
</dbReference>
<dbReference type="PANTHER" id="PTHR43233:SF1">
    <property type="entry name" value="FAMILY N-ACETYLTRANSFERASE, PUTATIVE (AFU_ORTHOLOGUE AFUA_6G03350)-RELATED"/>
    <property type="match status" value="1"/>
</dbReference>
<dbReference type="EMBL" id="VYXP01000013">
    <property type="protein sequence ID" value="KAA9129659.1"/>
    <property type="molecule type" value="Genomic_DNA"/>
</dbReference>
<dbReference type="SUPFAM" id="SSF55729">
    <property type="entry name" value="Acyl-CoA N-acyltransferases (Nat)"/>
    <property type="match status" value="1"/>
</dbReference>
<sequence length="140" mass="15466">MTTHPIEYKKDAPLTLEQFTALYRNSTLAERRPADDPDVMRQMMENAPLTITAWAGDELVGISRTLTDYGYVAYLADLAVSKSVQASGIGRQLVRETRAALGPGCMLVLLAAPAANEFYPKIGFEHNPRAWVLKPDDDVL</sequence>
<keyword evidence="3" id="KW-1185">Reference proteome</keyword>
<dbReference type="Gene3D" id="3.40.630.30">
    <property type="match status" value="1"/>
</dbReference>
<dbReference type="InterPro" id="IPR016181">
    <property type="entry name" value="Acyl_CoA_acyltransferase"/>
</dbReference>
<evidence type="ECO:0000313" key="3">
    <source>
        <dbReference type="Proteomes" id="UP000325372"/>
    </source>
</evidence>
<dbReference type="Pfam" id="PF13508">
    <property type="entry name" value="Acetyltransf_7"/>
    <property type="match status" value="1"/>
</dbReference>
<gene>
    <name evidence="2" type="ORF">F3N42_14945</name>
</gene>
<dbReference type="Proteomes" id="UP000325372">
    <property type="component" value="Unassembled WGS sequence"/>
</dbReference>